<evidence type="ECO:0000313" key="7">
    <source>
        <dbReference type="EMBL" id="MET4635287.1"/>
    </source>
</evidence>
<dbReference type="PANTHER" id="PTHR47089:SF1">
    <property type="entry name" value="GUANOSINE ABC TRANSPORTER PERMEASE PROTEIN NUPP"/>
    <property type="match status" value="1"/>
</dbReference>
<protein>
    <submittedName>
        <fullName evidence="7">ABC-type uncharacterized transport system permease subunit</fullName>
    </submittedName>
</protein>
<dbReference type="EMBL" id="JBEPSM010000002">
    <property type="protein sequence ID" value="MET4635287.1"/>
    <property type="molecule type" value="Genomic_DNA"/>
</dbReference>
<dbReference type="Pfam" id="PF02653">
    <property type="entry name" value="BPD_transp_2"/>
    <property type="match status" value="1"/>
</dbReference>
<feature type="transmembrane region" description="Helical" evidence="6">
    <location>
        <begin position="247"/>
        <end position="270"/>
    </location>
</feature>
<dbReference type="RefSeq" id="WP_354552552.1">
    <property type="nucleotide sequence ID" value="NZ_JBEPSM010000002.1"/>
</dbReference>
<comment type="subcellular location">
    <subcellularLocation>
        <location evidence="1">Cell membrane</location>
        <topology evidence="1">Multi-pass membrane protein</topology>
    </subcellularLocation>
</comment>
<evidence type="ECO:0000256" key="4">
    <source>
        <dbReference type="ARBA" id="ARBA00022989"/>
    </source>
</evidence>
<keyword evidence="5 6" id="KW-0472">Membrane</keyword>
<evidence type="ECO:0000256" key="2">
    <source>
        <dbReference type="ARBA" id="ARBA00022475"/>
    </source>
</evidence>
<dbReference type="InterPro" id="IPR001851">
    <property type="entry name" value="ABC_transp_permease"/>
</dbReference>
<organism evidence="7 8">
    <name type="scientific">Kaistia defluvii</name>
    <dbReference type="NCBI Taxonomy" id="410841"/>
    <lineage>
        <taxon>Bacteria</taxon>
        <taxon>Pseudomonadati</taxon>
        <taxon>Pseudomonadota</taxon>
        <taxon>Alphaproteobacteria</taxon>
        <taxon>Hyphomicrobiales</taxon>
        <taxon>Kaistiaceae</taxon>
        <taxon>Kaistia</taxon>
    </lineage>
</organism>
<sequence>MTAVLASSSIERGGFSPRTIRMIEAVIIPLGALVASAALFSIFLLFLGKSPVTFFNLIWTGGFGSSFSIQNTLQRAAPLILTGLAFAIPARIGLTLIGAEGALVLGGFSAAAIAIPLVRGGWTPWIGLPIMAIAAMLVGAFWIGLAGWLRHYRGVNETISSLLLSYIAIAIMNFFVEGALRDPASANKPSTMPIGDAYRIGPMPGTSVHWGLAAGIVLAAILWLLMSRTTFGFAARMTGGNVRAAQAQGLPVGFLVVACCAIAGACAGLAGFFEVAAIHGQANASLVAGYGFTGILVAFLARQNPLAVVPVAILFGALAAAGGLVQRRMAMPDATVLVLQGMIFVVLLVSETFYGRIPFLQPKRAGDRS</sequence>
<name>A0ABV2R1X7_9HYPH</name>
<evidence type="ECO:0000256" key="1">
    <source>
        <dbReference type="ARBA" id="ARBA00004651"/>
    </source>
</evidence>
<reference evidence="7 8" key="1">
    <citation type="submission" date="2024-06" db="EMBL/GenBank/DDBJ databases">
        <title>Sorghum-associated microbial communities from plants grown in Nebraska, USA.</title>
        <authorList>
            <person name="Schachtman D."/>
        </authorList>
    </citation>
    <scope>NUCLEOTIDE SEQUENCE [LARGE SCALE GENOMIC DNA]</scope>
    <source>
        <strain evidence="7 8">3207</strain>
    </source>
</reference>
<gene>
    <name evidence="7" type="ORF">ABIE08_003233</name>
</gene>
<proteinExistence type="predicted"/>
<evidence type="ECO:0000313" key="8">
    <source>
        <dbReference type="Proteomes" id="UP001549321"/>
    </source>
</evidence>
<feature type="transmembrane region" description="Helical" evidence="6">
    <location>
        <begin position="306"/>
        <end position="325"/>
    </location>
</feature>
<dbReference type="Proteomes" id="UP001549321">
    <property type="component" value="Unassembled WGS sequence"/>
</dbReference>
<accession>A0ABV2R1X7</accession>
<feature type="transmembrane region" description="Helical" evidence="6">
    <location>
        <begin position="25"/>
        <end position="47"/>
    </location>
</feature>
<comment type="caution">
    <text evidence="7">The sequence shown here is derived from an EMBL/GenBank/DDBJ whole genome shotgun (WGS) entry which is preliminary data.</text>
</comment>
<evidence type="ECO:0000256" key="6">
    <source>
        <dbReference type="SAM" id="Phobius"/>
    </source>
</evidence>
<feature type="transmembrane region" description="Helical" evidence="6">
    <location>
        <begin position="337"/>
        <end position="354"/>
    </location>
</feature>
<feature type="transmembrane region" description="Helical" evidence="6">
    <location>
        <begin position="282"/>
        <end position="301"/>
    </location>
</feature>
<feature type="transmembrane region" description="Helical" evidence="6">
    <location>
        <begin position="125"/>
        <end position="149"/>
    </location>
</feature>
<dbReference type="PANTHER" id="PTHR47089">
    <property type="entry name" value="ABC TRANSPORTER, PERMEASE PROTEIN"/>
    <property type="match status" value="1"/>
</dbReference>
<feature type="transmembrane region" description="Helical" evidence="6">
    <location>
        <begin position="161"/>
        <end position="180"/>
    </location>
</feature>
<keyword evidence="4 6" id="KW-1133">Transmembrane helix</keyword>
<feature type="transmembrane region" description="Helical" evidence="6">
    <location>
        <begin position="208"/>
        <end position="226"/>
    </location>
</feature>
<keyword evidence="8" id="KW-1185">Reference proteome</keyword>
<feature type="transmembrane region" description="Helical" evidence="6">
    <location>
        <begin position="76"/>
        <end position="94"/>
    </location>
</feature>
<evidence type="ECO:0000256" key="5">
    <source>
        <dbReference type="ARBA" id="ARBA00023136"/>
    </source>
</evidence>
<keyword evidence="3 6" id="KW-0812">Transmembrane</keyword>
<dbReference type="CDD" id="cd06580">
    <property type="entry name" value="TM_PBP1_transp_TpRbsC_like"/>
    <property type="match status" value="1"/>
</dbReference>
<evidence type="ECO:0000256" key="3">
    <source>
        <dbReference type="ARBA" id="ARBA00022692"/>
    </source>
</evidence>
<keyword evidence="2" id="KW-1003">Cell membrane</keyword>
<feature type="transmembrane region" description="Helical" evidence="6">
    <location>
        <begin position="101"/>
        <end position="119"/>
    </location>
</feature>